<gene>
    <name evidence="1" type="ORF">QJS10_CPA01g03030</name>
</gene>
<organism evidence="1 2">
    <name type="scientific">Acorus calamus</name>
    <name type="common">Sweet flag</name>
    <dbReference type="NCBI Taxonomy" id="4465"/>
    <lineage>
        <taxon>Eukaryota</taxon>
        <taxon>Viridiplantae</taxon>
        <taxon>Streptophyta</taxon>
        <taxon>Embryophyta</taxon>
        <taxon>Tracheophyta</taxon>
        <taxon>Spermatophyta</taxon>
        <taxon>Magnoliopsida</taxon>
        <taxon>Liliopsida</taxon>
        <taxon>Acoraceae</taxon>
        <taxon>Acorus</taxon>
    </lineage>
</organism>
<dbReference type="AlphaFoldDB" id="A0AAV9FH63"/>
<accession>A0AAV9FH63</accession>
<name>A0AAV9FH63_ACOCL</name>
<dbReference type="Proteomes" id="UP001180020">
    <property type="component" value="Unassembled WGS sequence"/>
</dbReference>
<proteinExistence type="predicted"/>
<evidence type="ECO:0000313" key="2">
    <source>
        <dbReference type="Proteomes" id="UP001180020"/>
    </source>
</evidence>
<reference evidence="1" key="1">
    <citation type="journal article" date="2023" name="Nat. Commun.">
        <title>Diploid and tetraploid genomes of Acorus and the evolution of monocots.</title>
        <authorList>
            <person name="Ma L."/>
            <person name="Liu K.W."/>
            <person name="Li Z."/>
            <person name="Hsiao Y.Y."/>
            <person name="Qi Y."/>
            <person name="Fu T."/>
            <person name="Tang G.D."/>
            <person name="Zhang D."/>
            <person name="Sun W.H."/>
            <person name="Liu D.K."/>
            <person name="Li Y."/>
            <person name="Chen G.Z."/>
            <person name="Liu X.D."/>
            <person name="Liao X.Y."/>
            <person name="Jiang Y.T."/>
            <person name="Yu X."/>
            <person name="Hao Y."/>
            <person name="Huang J."/>
            <person name="Zhao X.W."/>
            <person name="Ke S."/>
            <person name="Chen Y.Y."/>
            <person name="Wu W.L."/>
            <person name="Hsu J.L."/>
            <person name="Lin Y.F."/>
            <person name="Huang M.D."/>
            <person name="Li C.Y."/>
            <person name="Huang L."/>
            <person name="Wang Z.W."/>
            <person name="Zhao X."/>
            <person name="Zhong W.Y."/>
            <person name="Peng D.H."/>
            <person name="Ahmad S."/>
            <person name="Lan S."/>
            <person name="Zhang J.S."/>
            <person name="Tsai W.C."/>
            <person name="Van de Peer Y."/>
            <person name="Liu Z.J."/>
        </authorList>
    </citation>
    <scope>NUCLEOTIDE SEQUENCE</scope>
    <source>
        <strain evidence="1">CP</strain>
    </source>
</reference>
<sequence length="63" mass="6728">MGLKKVIVNRIHWSQNSIIAPIKASSAQCPAQTEATVVVDVSGVIDCSGRKGKPGRTVSTSWY</sequence>
<evidence type="ECO:0000313" key="1">
    <source>
        <dbReference type="EMBL" id="KAK1324767.1"/>
    </source>
</evidence>
<dbReference type="EMBL" id="JAUJYO010000001">
    <property type="protein sequence ID" value="KAK1324767.1"/>
    <property type="molecule type" value="Genomic_DNA"/>
</dbReference>
<comment type="caution">
    <text evidence="1">The sequence shown here is derived from an EMBL/GenBank/DDBJ whole genome shotgun (WGS) entry which is preliminary data.</text>
</comment>
<protein>
    <submittedName>
        <fullName evidence="1">Uncharacterized protein</fullName>
    </submittedName>
</protein>
<keyword evidence="2" id="KW-1185">Reference proteome</keyword>
<reference evidence="1" key="2">
    <citation type="submission" date="2023-06" db="EMBL/GenBank/DDBJ databases">
        <authorList>
            <person name="Ma L."/>
            <person name="Liu K.-W."/>
            <person name="Li Z."/>
            <person name="Hsiao Y.-Y."/>
            <person name="Qi Y."/>
            <person name="Fu T."/>
            <person name="Tang G."/>
            <person name="Zhang D."/>
            <person name="Sun W.-H."/>
            <person name="Liu D.-K."/>
            <person name="Li Y."/>
            <person name="Chen G.-Z."/>
            <person name="Liu X.-D."/>
            <person name="Liao X.-Y."/>
            <person name="Jiang Y.-T."/>
            <person name="Yu X."/>
            <person name="Hao Y."/>
            <person name="Huang J."/>
            <person name="Zhao X.-W."/>
            <person name="Ke S."/>
            <person name="Chen Y.-Y."/>
            <person name="Wu W.-L."/>
            <person name="Hsu J.-L."/>
            <person name="Lin Y.-F."/>
            <person name="Huang M.-D."/>
            <person name="Li C.-Y."/>
            <person name="Huang L."/>
            <person name="Wang Z.-W."/>
            <person name="Zhao X."/>
            <person name="Zhong W.-Y."/>
            <person name="Peng D.-H."/>
            <person name="Ahmad S."/>
            <person name="Lan S."/>
            <person name="Zhang J.-S."/>
            <person name="Tsai W.-C."/>
            <person name="Van De Peer Y."/>
            <person name="Liu Z.-J."/>
        </authorList>
    </citation>
    <scope>NUCLEOTIDE SEQUENCE</scope>
    <source>
        <strain evidence="1">CP</strain>
        <tissue evidence="1">Leaves</tissue>
    </source>
</reference>